<keyword evidence="3" id="KW-0808">Transferase</keyword>
<feature type="domain" description="Methyltransferase FkbM" evidence="2">
    <location>
        <begin position="119"/>
        <end position="259"/>
    </location>
</feature>
<feature type="region of interest" description="Disordered" evidence="1">
    <location>
        <begin position="1"/>
        <end position="24"/>
    </location>
</feature>
<evidence type="ECO:0000259" key="2">
    <source>
        <dbReference type="Pfam" id="PF05050"/>
    </source>
</evidence>
<dbReference type="PANTHER" id="PTHR34203:SF15">
    <property type="entry name" value="SLL1173 PROTEIN"/>
    <property type="match status" value="1"/>
</dbReference>
<gene>
    <name evidence="3" type="ORF">MON41_25960</name>
</gene>
<dbReference type="GO" id="GO:0032259">
    <property type="term" value="P:methylation"/>
    <property type="evidence" value="ECO:0007669"/>
    <property type="project" value="UniProtKB-KW"/>
</dbReference>
<dbReference type="InterPro" id="IPR029063">
    <property type="entry name" value="SAM-dependent_MTases_sf"/>
</dbReference>
<sequence>MSETSPMSERTASRSGTTGPDTGRLEAALGAMQDKLAVIETTLIRRIDGLEAQLQQLRDAHTIYLGGHEALTRLHTGHRIYVDTRDAGICSHLMLDGRWERWIETIIAGAVKPGMTFLDVGANFGYYTLLGAAWVGARGRVYSFEANPGIFRHLRRSVSINGFDDRVELFNLAVHSEEATLRFGYTDDFSGGGSTMGSPQGAHHIEVKAAPLDTLLAQVATAHVMKVDVEGAEPHVFRGARALMDRSPNLTLIVEFHEDSTRPIMPPLRYLQDFVDQGFALRLIEQKGLTGAMRAEECLQTLAGTLGYLYLTRGG</sequence>
<dbReference type="RefSeq" id="WP_157985926.1">
    <property type="nucleotide sequence ID" value="NZ_JALBUU010000125.1"/>
</dbReference>
<evidence type="ECO:0000313" key="4">
    <source>
        <dbReference type="Proteomes" id="UP001201985"/>
    </source>
</evidence>
<dbReference type="InterPro" id="IPR006342">
    <property type="entry name" value="FkbM_mtfrase"/>
</dbReference>
<accession>A0ABS9WCZ4</accession>
<organism evidence="3 4">
    <name type="scientific">Teichococcus vastitatis</name>
    <dbReference type="NCBI Taxonomy" id="2307076"/>
    <lineage>
        <taxon>Bacteria</taxon>
        <taxon>Pseudomonadati</taxon>
        <taxon>Pseudomonadota</taxon>
        <taxon>Alphaproteobacteria</taxon>
        <taxon>Acetobacterales</taxon>
        <taxon>Roseomonadaceae</taxon>
        <taxon>Roseomonas</taxon>
    </lineage>
</organism>
<dbReference type="Gene3D" id="3.40.50.150">
    <property type="entry name" value="Vaccinia Virus protein VP39"/>
    <property type="match status" value="1"/>
</dbReference>
<reference evidence="3 4" key="1">
    <citation type="submission" date="2022-03" db="EMBL/GenBank/DDBJ databases">
        <title>Complete genome analysis of Roseomonas KG 17.1 : a prolific producer of plant growth promoters.</title>
        <authorList>
            <person name="Saadouli I."/>
            <person name="Najjari A."/>
            <person name="Mosbah A."/>
            <person name="Ouzari H.I."/>
        </authorList>
    </citation>
    <scope>NUCLEOTIDE SEQUENCE [LARGE SCALE GENOMIC DNA]</scope>
    <source>
        <strain evidence="3 4">KG17-1</strain>
    </source>
</reference>
<dbReference type="EMBL" id="JALBUU010000125">
    <property type="protein sequence ID" value="MCI0757082.1"/>
    <property type="molecule type" value="Genomic_DNA"/>
</dbReference>
<feature type="compositionally biased region" description="Polar residues" evidence="1">
    <location>
        <begin position="1"/>
        <end position="20"/>
    </location>
</feature>
<dbReference type="Proteomes" id="UP001201985">
    <property type="component" value="Unassembled WGS sequence"/>
</dbReference>
<dbReference type="SUPFAM" id="SSF53335">
    <property type="entry name" value="S-adenosyl-L-methionine-dependent methyltransferases"/>
    <property type="match status" value="1"/>
</dbReference>
<keyword evidence="3" id="KW-0489">Methyltransferase</keyword>
<proteinExistence type="predicted"/>
<dbReference type="InterPro" id="IPR052514">
    <property type="entry name" value="SAM-dependent_MTase"/>
</dbReference>
<dbReference type="Pfam" id="PF05050">
    <property type="entry name" value="Methyltransf_21"/>
    <property type="match status" value="1"/>
</dbReference>
<comment type="caution">
    <text evidence="3">The sequence shown here is derived from an EMBL/GenBank/DDBJ whole genome shotgun (WGS) entry which is preliminary data.</text>
</comment>
<protein>
    <submittedName>
        <fullName evidence="3">FkbM family methyltransferase</fullName>
    </submittedName>
</protein>
<dbReference type="PANTHER" id="PTHR34203">
    <property type="entry name" value="METHYLTRANSFERASE, FKBM FAMILY PROTEIN"/>
    <property type="match status" value="1"/>
</dbReference>
<keyword evidence="4" id="KW-1185">Reference proteome</keyword>
<dbReference type="NCBIfam" id="TIGR01444">
    <property type="entry name" value="fkbM_fam"/>
    <property type="match status" value="1"/>
</dbReference>
<evidence type="ECO:0000313" key="3">
    <source>
        <dbReference type="EMBL" id="MCI0757082.1"/>
    </source>
</evidence>
<name>A0ABS9WCZ4_9PROT</name>
<evidence type="ECO:0000256" key="1">
    <source>
        <dbReference type="SAM" id="MobiDB-lite"/>
    </source>
</evidence>
<dbReference type="GO" id="GO:0008168">
    <property type="term" value="F:methyltransferase activity"/>
    <property type="evidence" value="ECO:0007669"/>
    <property type="project" value="UniProtKB-KW"/>
</dbReference>